<dbReference type="SUPFAM" id="SSF54001">
    <property type="entry name" value="Cysteine proteinases"/>
    <property type="match status" value="1"/>
</dbReference>
<dbReference type="PANTHER" id="PTHR33490">
    <property type="entry name" value="BLR5614 PROTEIN-RELATED"/>
    <property type="match status" value="1"/>
</dbReference>
<reference evidence="3 4" key="1">
    <citation type="submission" date="2018-02" db="EMBL/GenBank/DDBJ databases">
        <title>Comparative genomes isolates from brazilian mangrove.</title>
        <authorList>
            <person name="Araujo J.E."/>
            <person name="Taketani R.G."/>
            <person name="Silva M.C.P."/>
            <person name="Loureco M.V."/>
            <person name="Andreote F.D."/>
        </authorList>
    </citation>
    <scope>NUCLEOTIDE SEQUENCE [LARGE SCALE GENOMIC DNA]</scope>
    <source>
        <strain evidence="3 4">HEX-2 MGV</strain>
    </source>
</reference>
<name>A0A2S8F5I6_9BACT</name>
<feature type="chain" id="PRO_5015609126" evidence="1">
    <location>
        <begin position="38"/>
        <end position="337"/>
    </location>
</feature>
<proteinExistence type="predicted"/>
<dbReference type="AlphaFoldDB" id="A0A2S8F5I6"/>
<comment type="caution">
    <text evidence="3">The sequence shown here is derived from an EMBL/GenBank/DDBJ whole genome shotgun (WGS) entry which is preliminary data.</text>
</comment>
<feature type="signal peptide" evidence="1">
    <location>
        <begin position="1"/>
        <end position="37"/>
    </location>
</feature>
<keyword evidence="1" id="KW-0732">Signal</keyword>
<dbReference type="Gene3D" id="3.10.620.30">
    <property type="match status" value="1"/>
</dbReference>
<sequence length="337" mass="37166">MEETNTLSIFQPRLSFMLRSIFALLLLCVLCPQTAWAQFENVQPDEAKSATVLGTAKTTKYQVGVKISAVGGPCGGLTATIPVPADWPEQSVRLADEQVSPEIGNVGYRLVEGTVKEMMITVPRINPGETAVAVITVEVERRSAAPPEDTSGLTIPKRPPLAMRRYLGSSPYIESRHGEVRRQASEIIEDIDSDWAKVEAIYDWVRENITYTSMKPTNAVTALREKKGDFEDVTGVFIALCRAADIPARTVWIPSSSYAEFYLEDAEGEGHWYPCRVAGDRAFGEMPDHPIILQKGDNFRIPGRKDPVRFVNEKLSGKAIRGGGKPKVEFVREVLGG</sequence>
<dbReference type="Proteomes" id="UP000240009">
    <property type="component" value="Unassembled WGS sequence"/>
</dbReference>
<evidence type="ECO:0000313" key="4">
    <source>
        <dbReference type="Proteomes" id="UP000240009"/>
    </source>
</evidence>
<accession>A0A2S8F5I6</accession>
<evidence type="ECO:0000313" key="3">
    <source>
        <dbReference type="EMBL" id="PQO27416.1"/>
    </source>
</evidence>
<dbReference type="InterPro" id="IPR038765">
    <property type="entry name" value="Papain-like_cys_pep_sf"/>
</dbReference>
<dbReference type="InterPro" id="IPR002931">
    <property type="entry name" value="Transglutaminase-like"/>
</dbReference>
<dbReference type="EMBL" id="PUIA01000057">
    <property type="protein sequence ID" value="PQO27416.1"/>
    <property type="molecule type" value="Genomic_DNA"/>
</dbReference>
<protein>
    <submittedName>
        <fullName evidence="3">Transglutaminase</fullName>
    </submittedName>
</protein>
<feature type="domain" description="Transglutaminase-like" evidence="2">
    <location>
        <begin position="184"/>
        <end position="263"/>
    </location>
</feature>
<gene>
    <name evidence="3" type="ORF">C5Y96_17915</name>
</gene>
<dbReference type="PANTHER" id="PTHR33490:SF3">
    <property type="entry name" value="CONSERVED INTEGRAL MEMBRANE PROTEIN"/>
    <property type="match status" value="1"/>
</dbReference>
<dbReference type="Pfam" id="PF01841">
    <property type="entry name" value="Transglut_core"/>
    <property type="match status" value="1"/>
</dbReference>
<evidence type="ECO:0000256" key="1">
    <source>
        <dbReference type="SAM" id="SignalP"/>
    </source>
</evidence>
<organism evidence="3 4">
    <name type="scientific">Blastopirellula marina</name>
    <dbReference type="NCBI Taxonomy" id="124"/>
    <lineage>
        <taxon>Bacteria</taxon>
        <taxon>Pseudomonadati</taxon>
        <taxon>Planctomycetota</taxon>
        <taxon>Planctomycetia</taxon>
        <taxon>Pirellulales</taxon>
        <taxon>Pirellulaceae</taxon>
        <taxon>Blastopirellula</taxon>
    </lineage>
</organism>
<evidence type="ECO:0000259" key="2">
    <source>
        <dbReference type="Pfam" id="PF01841"/>
    </source>
</evidence>